<protein>
    <recommendedName>
        <fullName evidence="1">Chromosomal replication initiator DnaA C-terminal domain-containing protein</fullName>
    </recommendedName>
</protein>
<comment type="caution">
    <text evidence="2">The sequence shown here is derived from an EMBL/GenBank/DDBJ whole genome shotgun (WGS) entry which is preliminary data.</text>
</comment>
<evidence type="ECO:0000313" key="2">
    <source>
        <dbReference type="EMBL" id="GMG82601.1"/>
    </source>
</evidence>
<dbReference type="Gene3D" id="1.10.1750.10">
    <property type="match status" value="1"/>
</dbReference>
<sequence>MAERSHAHVMKAPATGPVEIIWTDLPGLGGAMAPPKGMLEQAAEDAVRAEGLPPETGAAAVRLVRRRSQVPEMVRLRDRVCLTLRAEGWSYPRIGRALGRDHSTVLAACRRAEARGIGDHG</sequence>
<proteinExistence type="predicted"/>
<dbReference type="Proteomes" id="UP001239909">
    <property type="component" value="Unassembled WGS sequence"/>
</dbReference>
<name>A0ABQ6LJL6_9RHOB</name>
<dbReference type="EMBL" id="BSYI01000011">
    <property type="protein sequence ID" value="GMG82601.1"/>
    <property type="molecule type" value="Genomic_DNA"/>
</dbReference>
<dbReference type="SMART" id="SM00760">
    <property type="entry name" value="Bac_DnaA_C"/>
    <property type="match status" value="1"/>
</dbReference>
<accession>A0ABQ6LJL6</accession>
<dbReference type="InterPro" id="IPR013159">
    <property type="entry name" value="DnaA_C"/>
</dbReference>
<gene>
    <name evidence="2" type="ORF">LNKW23_18140</name>
</gene>
<organism evidence="2 3">
    <name type="scientific">Paralimibaculum aggregatum</name>
    <dbReference type="NCBI Taxonomy" id="3036245"/>
    <lineage>
        <taxon>Bacteria</taxon>
        <taxon>Pseudomonadati</taxon>
        <taxon>Pseudomonadota</taxon>
        <taxon>Alphaproteobacteria</taxon>
        <taxon>Rhodobacterales</taxon>
        <taxon>Paracoccaceae</taxon>
        <taxon>Paralimibaculum</taxon>
    </lineage>
</organism>
<keyword evidence="3" id="KW-1185">Reference proteome</keyword>
<dbReference type="SUPFAM" id="SSF48295">
    <property type="entry name" value="TrpR-like"/>
    <property type="match status" value="1"/>
</dbReference>
<evidence type="ECO:0000313" key="3">
    <source>
        <dbReference type="Proteomes" id="UP001239909"/>
    </source>
</evidence>
<evidence type="ECO:0000259" key="1">
    <source>
        <dbReference type="SMART" id="SM00760"/>
    </source>
</evidence>
<reference evidence="2 3" key="1">
    <citation type="submission" date="2023-04" db="EMBL/GenBank/DDBJ databases">
        <title>Marinoamorphus aggregata gen. nov., sp. Nov., isolate from tissue of brittle star Ophioplocus japonicus.</title>
        <authorList>
            <person name="Kawano K."/>
            <person name="Sawayama S."/>
            <person name="Nakagawa S."/>
        </authorList>
    </citation>
    <scope>NUCLEOTIDE SEQUENCE [LARGE SCALE GENOMIC DNA]</scope>
    <source>
        <strain evidence="2 3">NKW23</strain>
    </source>
</reference>
<dbReference type="InterPro" id="IPR010921">
    <property type="entry name" value="Trp_repressor/repl_initiator"/>
</dbReference>
<feature type="domain" description="Chromosomal replication initiator DnaA C-terminal" evidence="1">
    <location>
        <begin position="53"/>
        <end position="112"/>
    </location>
</feature>
<dbReference type="RefSeq" id="WP_285671386.1">
    <property type="nucleotide sequence ID" value="NZ_BSYI01000011.1"/>
</dbReference>